<organism evidence="1 2">
    <name type="scientific">Brassica napus</name>
    <name type="common">Rape</name>
    <dbReference type="NCBI Taxonomy" id="3708"/>
    <lineage>
        <taxon>Eukaryota</taxon>
        <taxon>Viridiplantae</taxon>
        <taxon>Streptophyta</taxon>
        <taxon>Embryophyta</taxon>
        <taxon>Tracheophyta</taxon>
        <taxon>Spermatophyta</taxon>
        <taxon>Magnoliopsida</taxon>
        <taxon>eudicotyledons</taxon>
        <taxon>Gunneridae</taxon>
        <taxon>Pentapetalae</taxon>
        <taxon>rosids</taxon>
        <taxon>malvids</taxon>
        <taxon>Brassicales</taxon>
        <taxon>Brassicaceae</taxon>
        <taxon>Brassiceae</taxon>
        <taxon>Brassica</taxon>
    </lineage>
</organism>
<accession>A0ABQ7Z2V2</accession>
<reference evidence="1 2" key="1">
    <citation type="submission" date="2021-05" db="EMBL/GenBank/DDBJ databases">
        <title>Genome Assembly of Synthetic Allotetraploid Brassica napus Reveals Homoeologous Exchanges between Subgenomes.</title>
        <authorList>
            <person name="Davis J.T."/>
        </authorList>
    </citation>
    <scope>NUCLEOTIDE SEQUENCE [LARGE SCALE GENOMIC DNA]</scope>
    <source>
        <strain evidence="2">cv. Da-Ae</strain>
        <tissue evidence="1">Seedling</tissue>
    </source>
</reference>
<protein>
    <submittedName>
        <fullName evidence="1">Uncharacterized protein</fullName>
    </submittedName>
</protein>
<comment type="caution">
    <text evidence="1">The sequence shown here is derived from an EMBL/GenBank/DDBJ whole genome shotgun (WGS) entry which is preliminary data.</text>
</comment>
<evidence type="ECO:0000313" key="1">
    <source>
        <dbReference type="EMBL" id="KAH0874530.1"/>
    </source>
</evidence>
<gene>
    <name evidence="1" type="ORF">HID58_071892</name>
</gene>
<feature type="non-terminal residue" evidence="1">
    <location>
        <position position="1"/>
    </location>
</feature>
<feature type="non-terminal residue" evidence="1">
    <location>
        <position position="285"/>
    </location>
</feature>
<sequence length="285" mass="32139">WRVRARAGAGGHTVLVSVSSFCCRFVCLTLLRYARRPWLGFGSGEGSAAEEMLLRWPLCFLWDFGEKGERWTKTAVGFLGSGSRLIFSLRSRPIVSVREEEERFGSFKASVDLHLGSRRSIGSGWFLSALDGDVKHWVPLSLAVVCTGRFRYHGGVSTKVVVLEFSLARVGFVSGFNGRSSMPLSDRLYWPLHFGLSLLGFCLTRSVPSFLFIPLLWRMKASSSSSFSLSVLGDYKRSGGARFFRHRVITFGLRSHPSITKVRLSFWWWCARQLCAGWVQIREYG</sequence>
<dbReference type="Proteomes" id="UP000824890">
    <property type="component" value="Unassembled WGS sequence"/>
</dbReference>
<name>A0ABQ7Z2V2_BRANA</name>
<keyword evidence="2" id="KW-1185">Reference proteome</keyword>
<evidence type="ECO:0000313" key="2">
    <source>
        <dbReference type="Proteomes" id="UP000824890"/>
    </source>
</evidence>
<dbReference type="EMBL" id="JAGKQM010000016">
    <property type="protein sequence ID" value="KAH0874530.1"/>
    <property type="molecule type" value="Genomic_DNA"/>
</dbReference>
<proteinExistence type="predicted"/>